<evidence type="ECO:0000313" key="11">
    <source>
        <dbReference type="EMBL" id="TPX54690.1"/>
    </source>
</evidence>
<dbReference type="InterPro" id="IPR019410">
    <property type="entry name" value="Methyltransf_16"/>
</dbReference>
<comment type="subcellular location">
    <subcellularLocation>
        <location evidence="2">Cytoplasm</location>
    </subcellularLocation>
    <subcellularLocation>
        <location evidence="1">Nucleus</location>
    </subcellularLocation>
</comment>
<organism evidence="11 12">
    <name type="scientific">Powellomyces hirtus</name>
    <dbReference type="NCBI Taxonomy" id="109895"/>
    <lineage>
        <taxon>Eukaryota</taxon>
        <taxon>Fungi</taxon>
        <taxon>Fungi incertae sedis</taxon>
        <taxon>Chytridiomycota</taxon>
        <taxon>Chytridiomycota incertae sedis</taxon>
        <taxon>Chytridiomycetes</taxon>
        <taxon>Spizellomycetales</taxon>
        <taxon>Powellomycetaceae</taxon>
        <taxon>Powellomyces</taxon>
    </lineage>
</organism>
<dbReference type="InterPro" id="IPR029063">
    <property type="entry name" value="SAM-dependent_MTases_sf"/>
</dbReference>
<proteinExistence type="inferred from homology"/>
<dbReference type="PANTHER" id="PTHR14614">
    <property type="entry name" value="HEPATOCELLULAR CARCINOMA-ASSOCIATED ANTIGEN"/>
    <property type="match status" value="1"/>
</dbReference>
<keyword evidence="6" id="KW-0808">Transferase</keyword>
<keyword evidence="7" id="KW-0949">S-adenosyl-L-methionine</keyword>
<dbReference type="GO" id="GO:0005737">
    <property type="term" value="C:cytoplasm"/>
    <property type="evidence" value="ECO:0007669"/>
    <property type="project" value="UniProtKB-SubCell"/>
</dbReference>
<evidence type="ECO:0000256" key="3">
    <source>
        <dbReference type="ARBA" id="ARBA00012533"/>
    </source>
</evidence>
<dbReference type="Pfam" id="PF10294">
    <property type="entry name" value="Methyltransf_16"/>
    <property type="match status" value="1"/>
</dbReference>
<comment type="similarity">
    <text evidence="9">Belongs to the methyltransferase superfamily. METTL18 family.</text>
</comment>
<evidence type="ECO:0000256" key="8">
    <source>
        <dbReference type="ARBA" id="ARBA00023242"/>
    </source>
</evidence>
<comment type="caution">
    <text evidence="11">The sequence shown here is derived from an EMBL/GenBank/DDBJ whole genome shotgun (WGS) entry which is preliminary data.</text>
</comment>
<dbReference type="PANTHER" id="PTHR14614:SF39">
    <property type="entry name" value="HISTIDINE PROTEIN METHYLTRANSFERASE 1 HOMOLOG"/>
    <property type="match status" value="1"/>
</dbReference>
<dbReference type="Proteomes" id="UP000318582">
    <property type="component" value="Unassembled WGS sequence"/>
</dbReference>
<keyword evidence="4" id="KW-0963">Cytoplasm</keyword>
<feature type="region of interest" description="Disordered" evidence="10">
    <location>
        <begin position="1"/>
        <end position="22"/>
    </location>
</feature>
<keyword evidence="8" id="KW-0539">Nucleus</keyword>
<name>A0A507DUY1_9FUNG</name>
<evidence type="ECO:0000256" key="4">
    <source>
        <dbReference type="ARBA" id="ARBA00022490"/>
    </source>
</evidence>
<evidence type="ECO:0000256" key="9">
    <source>
        <dbReference type="ARBA" id="ARBA00038126"/>
    </source>
</evidence>
<evidence type="ECO:0000256" key="2">
    <source>
        <dbReference type="ARBA" id="ARBA00004496"/>
    </source>
</evidence>
<dbReference type="AlphaFoldDB" id="A0A507DUY1"/>
<sequence length="301" mass="32703">MSFFSFGQEPEPTEATTLEPSSAVPAAAAKQLSFDGEEGRTLSVIAEPVSSAAGVLYKRHAADVTFEIAATDDMEGENLLAQVVAQTDLIPGRYEGGLKTWECSIDLIDYLSSLEPGWLRGKRVMELGSGSSLPGIYCLGQGAAVDLQDYNEEVLHLVTVPNVLINATPIPTDAPHSSGTIEMELDYATLSSLPVRFWAGDWGCLRDAMREMPEENKYDVVLTAETIYAAESHEKLLDLVMTIVKPGGVVFIAAKSMYFGCSGSLPQFLQLAQKRLGAACSIETVWVETRTVRREIVKITF</sequence>
<evidence type="ECO:0000256" key="5">
    <source>
        <dbReference type="ARBA" id="ARBA00022603"/>
    </source>
</evidence>
<dbReference type="SUPFAM" id="SSF53335">
    <property type="entry name" value="S-adenosyl-L-methionine-dependent methyltransferases"/>
    <property type="match status" value="1"/>
</dbReference>
<dbReference type="GO" id="GO:0018064">
    <property type="term" value="F:protein-L-histidine N-tele-methyltransferase activity"/>
    <property type="evidence" value="ECO:0007669"/>
    <property type="project" value="UniProtKB-EC"/>
</dbReference>
<dbReference type="Gene3D" id="3.40.50.150">
    <property type="entry name" value="Vaccinia Virus protein VP39"/>
    <property type="match status" value="1"/>
</dbReference>
<dbReference type="GO" id="GO:0005634">
    <property type="term" value="C:nucleus"/>
    <property type="evidence" value="ECO:0007669"/>
    <property type="project" value="UniProtKB-SubCell"/>
</dbReference>
<dbReference type="EMBL" id="QEAQ01000145">
    <property type="protein sequence ID" value="TPX54690.1"/>
    <property type="molecule type" value="Genomic_DNA"/>
</dbReference>
<accession>A0A507DUY1</accession>
<evidence type="ECO:0000256" key="6">
    <source>
        <dbReference type="ARBA" id="ARBA00022679"/>
    </source>
</evidence>
<evidence type="ECO:0000313" key="12">
    <source>
        <dbReference type="Proteomes" id="UP000318582"/>
    </source>
</evidence>
<dbReference type="EC" id="2.1.1.85" evidence="3"/>
<gene>
    <name evidence="11" type="ORF">PhCBS80983_g05831</name>
</gene>
<evidence type="ECO:0000256" key="1">
    <source>
        <dbReference type="ARBA" id="ARBA00004123"/>
    </source>
</evidence>
<keyword evidence="12" id="KW-1185">Reference proteome</keyword>
<keyword evidence="5" id="KW-0489">Methyltransferase</keyword>
<dbReference type="STRING" id="109895.A0A507DUY1"/>
<protein>
    <recommendedName>
        <fullName evidence="3">protein-histidine N-methyltransferase</fullName>
        <ecNumber evidence="3">2.1.1.85</ecNumber>
    </recommendedName>
</protein>
<evidence type="ECO:0000256" key="7">
    <source>
        <dbReference type="ARBA" id="ARBA00022691"/>
    </source>
</evidence>
<reference evidence="11 12" key="1">
    <citation type="journal article" date="2019" name="Sci. Rep.">
        <title>Comparative genomics of chytrid fungi reveal insights into the obligate biotrophic and pathogenic lifestyle of Synchytrium endobioticum.</title>
        <authorList>
            <person name="van de Vossenberg B.T.L.H."/>
            <person name="Warris S."/>
            <person name="Nguyen H.D.T."/>
            <person name="van Gent-Pelzer M.P.E."/>
            <person name="Joly D.L."/>
            <person name="van de Geest H.C."/>
            <person name="Bonants P.J.M."/>
            <person name="Smith D.S."/>
            <person name="Levesque C.A."/>
            <person name="van der Lee T.A.J."/>
        </authorList>
    </citation>
    <scope>NUCLEOTIDE SEQUENCE [LARGE SCALE GENOMIC DNA]</scope>
    <source>
        <strain evidence="11 12">CBS 809.83</strain>
    </source>
</reference>
<feature type="compositionally biased region" description="Low complexity" evidence="10">
    <location>
        <begin position="9"/>
        <end position="20"/>
    </location>
</feature>
<evidence type="ECO:0000256" key="10">
    <source>
        <dbReference type="SAM" id="MobiDB-lite"/>
    </source>
</evidence>
<dbReference type="GO" id="GO:0032259">
    <property type="term" value="P:methylation"/>
    <property type="evidence" value="ECO:0007669"/>
    <property type="project" value="UniProtKB-KW"/>
</dbReference>